<dbReference type="GO" id="GO:0008017">
    <property type="term" value="F:microtubule binding"/>
    <property type="evidence" value="ECO:0007669"/>
    <property type="project" value="InterPro"/>
</dbReference>
<reference evidence="1" key="1">
    <citation type="submission" date="2019-08" db="EMBL/GenBank/DDBJ databases">
        <title>The improved chromosome-level genome for the pearl oyster Pinctada fucata martensii using PacBio sequencing and Hi-C.</title>
        <authorList>
            <person name="Zheng Z."/>
        </authorList>
    </citation>
    <scope>NUCLEOTIDE SEQUENCE</scope>
    <source>
        <strain evidence="1">ZZ-2019</strain>
        <tissue evidence="1">Adductor muscle</tissue>
    </source>
</reference>
<evidence type="ECO:0008006" key="3">
    <source>
        <dbReference type="Google" id="ProtNLM"/>
    </source>
</evidence>
<name>A0AA88Y301_PINIB</name>
<dbReference type="Pfam" id="PF22584">
    <property type="entry name" value="CFAP143"/>
    <property type="match status" value="1"/>
</dbReference>
<protein>
    <recommendedName>
        <fullName evidence="3">Sperm-associated antigen 8</fullName>
    </recommendedName>
</protein>
<dbReference type="GO" id="GO:0005737">
    <property type="term" value="C:cytoplasm"/>
    <property type="evidence" value="ECO:0007669"/>
    <property type="project" value="TreeGrafter"/>
</dbReference>
<keyword evidence="2" id="KW-1185">Reference proteome</keyword>
<dbReference type="PANTHER" id="PTHR15510:SF5">
    <property type="entry name" value="SPERM-ASSOCIATED ANTIGEN 8"/>
    <property type="match status" value="1"/>
</dbReference>
<evidence type="ECO:0000313" key="1">
    <source>
        <dbReference type="EMBL" id="KAK3096671.1"/>
    </source>
</evidence>
<dbReference type="PANTHER" id="PTHR15510">
    <property type="entry name" value="SPERM-ASSOCIATED ANTIGEN 8"/>
    <property type="match status" value="1"/>
</dbReference>
<organism evidence="1 2">
    <name type="scientific">Pinctada imbricata</name>
    <name type="common">Atlantic pearl-oyster</name>
    <name type="synonym">Pinctada martensii</name>
    <dbReference type="NCBI Taxonomy" id="66713"/>
    <lineage>
        <taxon>Eukaryota</taxon>
        <taxon>Metazoa</taxon>
        <taxon>Spiralia</taxon>
        <taxon>Lophotrochozoa</taxon>
        <taxon>Mollusca</taxon>
        <taxon>Bivalvia</taxon>
        <taxon>Autobranchia</taxon>
        <taxon>Pteriomorphia</taxon>
        <taxon>Pterioida</taxon>
        <taxon>Pterioidea</taxon>
        <taxon>Pteriidae</taxon>
        <taxon>Pinctada</taxon>
    </lineage>
</organism>
<gene>
    <name evidence="1" type="ORF">FSP39_002263</name>
</gene>
<dbReference type="GO" id="GO:0005634">
    <property type="term" value="C:nucleus"/>
    <property type="evidence" value="ECO:0007669"/>
    <property type="project" value="TreeGrafter"/>
</dbReference>
<dbReference type="EMBL" id="VSWD01000007">
    <property type="protein sequence ID" value="KAK3096671.1"/>
    <property type="molecule type" value="Genomic_DNA"/>
</dbReference>
<proteinExistence type="predicted"/>
<dbReference type="AlphaFoldDB" id="A0AA88Y301"/>
<dbReference type="Proteomes" id="UP001186944">
    <property type="component" value="Unassembled WGS sequence"/>
</dbReference>
<sequence>MSLLNQGRNEIRFNNSDGKCLLENWVEERAVQDYDKIDKNEQITSSAQIFRDGHSGILTTDFNSGVEKLTTVRESYTEPQPCQVPLVGTKEQLYKQMLMEKAIKEVFVDELTAPQAEPTDFRSVTMKDFNKPEFVHKRPAPTKSHDYRKDQPVTFWSEHKNVIHGVSEAKTRDTPFRKNDAFSKPIGEYWGEPQSYELENYPKM</sequence>
<dbReference type="GO" id="GO:0045944">
    <property type="term" value="P:positive regulation of transcription by RNA polymerase II"/>
    <property type="evidence" value="ECO:0007669"/>
    <property type="project" value="TreeGrafter"/>
</dbReference>
<accession>A0AA88Y301</accession>
<evidence type="ECO:0000313" key="2">
    <source>
        <dbReference type="Proteomes" id="UP001186944"/>
    </source>
</evidence>
<comment type="caution">
    <text evidence="1">The sequence shown here is derived from an EMBL/GenBank/DDBJ whole genome shotgun (WGS) entry which is preliminary data.</text>
</comment>
<dbReference type="InterPro" id="IPR026124">
    <property type="entry name" value="Sperm-assoc_Ag8"/>
</dbReference>